<gene>
    <name evidence="1" type="ORF">HPB49_004242</name>
</gene>
<keyword evidence="2" id="KW-1185">Reference proteome</keyword>
<name>A0ACB8CPV2_DERSI</name>
<organism evidence="1 2">
    <name type="scientific">Dermacentor silvarum</name>
    <name type="common">Tick</name>
    <dbReference type="NCBI Taxonomy" id="543639"/>
    <lineage>
        <taxon>Eukaryota</taxon>
        <taxon>Metazoa</taxon>
        <taxon>Ecdysozoa</taxon>
        <taxon>Arthropoda</taxon>
        <taxon>Chelicerata</taxon>
        <taxon>Arachnida</taxon>
        <taxon>Acari</taxon>
        <taxon>Parasitiformes</taxon>
        <taxon>Ixodida</taxon>
        <taxon>Ixodoidea</taxon>
        <taxon>Ixodidae</taxon>
        <taxon>Rhipicephalinae</taxon>
        <taxon>Dermacentor</taxon>
    </lineage>
</organism>
<proteinExistence type="predicted"/>
<reference evidence="1" key="1">
    <citation type="submission" date="2020-05" db="EMBL/GenBank/DDBJ databases">
        <title>Large-scale comparative analyses of tick genomes elucidate their genetic diversity and vector capacities.</title>
        <authorList>
            <person name="Jia N."/>
            <person name="Wang J."/>
            <person name="Shi W."/>
            <person name="Du L."/>
            <person name="Sun Y."/>
            <person name="Zhan W."/>
            <person name="Jiang J."/>
            <person name="Wang Q."/>
            <person name="Zhang B."/>
            <person name="Ji P."/>
            <person name="Sakyi L.B."/>
            <person name="Cui X."/>
            <person name="Yuan T."/>
            <person name="Jiang B."/>
            <person name="Yang W."/>
            <person name="Lam T.T.-Y."/>
            <person name="Chang Q."/>
            <person name="Ding S."/>
            <person name="Wang X."/>
            <person name="Zhu J."/>
            <person name="Ruan X."/>
            <person name="Zhao L."/>
            <person name="Wei J."/>
            <person name="Que T."/>
            <person name="Du C."/>
            <person name="Cheng J."/>
            <person name="Dai P."/>
            <person name="Han X."/>
            <person name="Huang E."/>
            <person name="Gao Y."/>
            <person name="Liu J."/>
            <person name="Shao H."/>
            <person name="Ye R."/>
            <person name="Li L."/>
            <person name="Wei W."/>
            <person name="Wang X."/>
            <person name="Wang C."/>
            <person name="Yang T."/>
            <person name="Huo Q."/>
            <person name="Li W."/>
            <person name="Guo W."/>
            <person name="Chen H."/>
            <person name="Zhou L."/>
            <person name="Ni X."/>
            <person name="Tian J."/>
            <person name="Zhou Y."/>
            <person name="Sheng Y."/>
            <person name="Liu T."/>
            <person name="Pan Y."/>
            <person name="Xia L."/>
            <person name="Li J."/>
            <person name="Zhao F."/>
            <person name="Cao W."/>
        </authorList>
    </citation>
    <scope>NUCLEOTIDE SEQUENCE</scope>
    <source>
        <strain evidence="1">Dsil-2018</strain>
    </source>
</reference>
<accession>A0ACB8CPV2</accession>
<sequence>MTGETSSYKDPARTKPGYALLNIQELSISQRTYPVSAYIAAPDDSCKGVVPGLGPGTPSHMLVEEMQASGIQILQAQMMDQTNIALVTFEGLRVPRFVRFLGAEIRCYPHHPRQPICKTCLKLGHRADHCPTPDVTICAQCGIANRAPSHPCFPRCKSCGGDHPTPQPKCPQCQRQPFNRAWVKKAIEDEQRQLKASNNGAPSSEITPVSGTSFKKAGRPRSKTPSRSRPKTRANSKSRSRSRFQSSSARNQVKRQTAPVSQAAPLPFRKALLSKPATSVATPDHQQPRAPENTNAKVAPRQLASPPPPQPSPHNRSPSTPLPNTHTGSFPEIARLRRDMEARHAHMHAQLDAAIERINARMQAAIERARKESLAFRQEIISVIHASEERTHALFAELVCRLHSIGAPLPASKSARTQPPLTGARRSHTYSHPAASSHEDDASDHYIVATTLPLQSAHCPERKVRITDSTRFREHRHNTSEGLGYEQWLESLSADLDVCGRTVKDGVLMRGGDSRASPLR</sequence>
<protein>
    <submittedName>
        <fullName evidence="1">Uncharacterized protein</fullName>
    </submittedName>
</protein>
<dbReference type="EMBL" id="CM023474">
    <property type="protein sequence ID" value="KAH7949037.1"/>
    <property type="molecule type" value="Genomic_DNA"/>
</dbReference>
<evidence type="ECO:0000313" key="1">
    <source>
        <dbReference type="EMBL" id="KAH7949037.1"/>
    </source>
</evidence>
<comment type="caution">
    <text evidence="1">The sequence shown here is derived from an EMBL/GenBank/DDBJ whole genome shotgun (WGS) entry which is preliminary data.</text>
</comment>
<evidence type="ECO:0000313" key="2">
    <source>
        <dbReference type="Proteomes" id="UP000821865"/>
    </source>
</evidence>
<dbReference type="Proteomes" id="UP000821865">
    <property type="component" value="Chromosome 5"/>
</dbReference>